<evidence type="ECO:0008006" key="4">
    <source>
        <dbReference type="Google" id="ProtNLM"/>
    </source>
</evidence>
<name>K2KHE1_9GAMM</name>
<dbReference type="PROSITE" id="PS51257">
    <property type="entry name" value="PROKAR_LIPOPROTEIN"/>
    <property type="match status" value="1"/>
</dbReference>
<dbReference type="Proteomes" id="UP000014115">
    <property type="component" value="Unassembled WGS sequence"/>
</dbReference>
<feature type="region of interest" description="Disordered" evidence="1">
    <location>
        <begin position="601"/>
        <end position="627"/>
    </location>
</feature>
<comment type="caution">
    <text evidence="2">The sequence shown here is derived from an EMBL/GenBank/DDBJ whole genome shotgun (WGS) entry which is preliminary data.</text>
</comment>
<gene>
    <name evidence="2" type="ORF">A10D4_09914</name>
</gene>
<organism evidence="2 3">
    <name type="scientific">Idiomarina xiamenensis 10-D-4</name>
    <dbReference type="NCBI Taxonomy" id="740709"/>
    <lineage>
        <taxon>Bacteria</taxon>
        <taxon>Pseudomonadati</taxon>
        <taxon>Pseudomonadota</taxon>
        <taxon>Gammaproteobacteria</taxon>
        <taxon>Alteromonadales</taxon>
        <taxon>Idiomarinaceae</taxon>
        <taxon>Idiomarina</taxon>
    </lineage>
</organism>
<proteinExistence type="predicted"/>
<accession>K2KHE1</accession>
<feature type="compositionally biased region" description="Polar residues" evidence="1">
    <location>
        <begin position="614"/>
        <end position="627"/>
    </location>
</feature>
<protein>
    <recommendedName>
        <fullName evidence="4">Lipoprotein</fullName>
    </recommendedName>
</protein>
<dbReference type="eggNOG" id="ENOG5031PN4">
    <property type="taxonomic scope" value="Bacteria"/>
</dbReference>
<dbReference type="RefSeq" id="WP_008489283.1">
    <property type="nucleotide sequence ID" value="NZ_AMRG01000012.1"/>
</dbReference>
<reference evidence="2 3" key="1">
    <citation type="journal article" date="2012" name="J. Bacteriol.">
        <title>Genome Sequence of Idiomarina xiamenensis Type Strain 10-D-4.</title>
        <authorList>
            <person name="Lai Q."/>
            <person name="Wang L."/>
            <person name="Wang W."/>
            <person name="Shao Z."/>
        </authorList>
    </citation>
    <scope>NUCLEOTIDE SEQUENCE [LARGE SCALE GENOMIC DNA]</scope>
    <source>
        <strain evidence="2 3">10-D-4</strain>
    </source>
</reference>
<keyword evidence="3" id="KW-1185">Reference proteome</keyword>
<evidence type="ECO:0000256" key="1">
    <source>
        <dbReference type="SAM" id="MobiDB-lite"/>
    </source>
</evidence>
<dbReference type="AlphaFoldDB" id="K2KHE1"/>
<dbReference type="STRING" id="740709.A10D4_09914"/>
<dbReference type="OrthoDB" id="7911392at2"/>
<evidence type="ECO:0000313" key="2">
    <source>
        <dbReference type="EMBL" id="EKE82084.1"/>
    </source>
</evidence>
<evidence type="ECO:0000313" key="3">
    <source>
        <dbReference type="Proteomes" id="UP000014115"/>
    </source>
</evidence>
<dbReference type="PATRIC" id="fig|740709.3.peg.2005"/>
<dbReference type="EMBL" id="AMRG01000012">
    <property type="protein sequence ID" value="EKE82084.1"/>
    <property type="molecule type" value="Genomic_DNA"/>
</dbReference>
<sequence>MQSAARSSLGVFRRPLVTVTCYSLLSISLLLVSACQPSPPDTVKVRLQDQQSYRYLVSAEQRWEDGHYPAYDGDLRAWQRISVSRDGEQQWQLTGQLDSYDVHGPDIDGFNNRQLAPSDDAEAPADDVSRLLQQPFQLQLDKQQRSFQGEHLQQLKNTPRSDDDYFIQALFSQDAVPLVNTEIPADVGATFSFQHPQYGKLSGEVTQVTDDSVSYKLQNADDASVRVYSIARVDREQGWVLSEATISDWQSEADGRRYQRIVSRQREDQVQPLSMGLFDFPKSEYLQHINPNPADTPSQSAEQVLSYPIGTAYIKNNRLNLVFNHQLVARLGSGHIELSDIRVLDKQEQPIELELLSDFSYEVGSYSDEQRYLRSFIYHDIGQWSAAAPERDLTSVTANAEFFPYHHIEETLVLPEQDEQSSISLGKARLTVSGTSKPHIFDLSIEETPDNLVYRFFPGADNLHMMMQRAPNYPDWIPDLATQVMSSLSAGHGVSHYRLRFDGKVPKKLTAVAQQRSEQATLSKALTFYPDDDEHQRQLPPREFATLTADSRSDSTDINVANAVKQVKLQGQQQHRLYTRLSSALASVCELRVVNDASINGQPLQWQPAPPEKSYSSYRRQRTPQRSANQDLWQLRTADGEQQYFYGVEVTTELRCDGEPNWQSLAIQDTQRPWLIDLRQLPEQSWQAEQPVEALLARYRFFDDADRLLALQPRDQDFDKDLADAVLADYLIDEHYLKVAGPVSRIEHLQITGESYQQQWQTTFSDIEEVINADSN</sequence>